<geneLocation type="plasmid" evidence="2 3">
    <name>pGSUB1</name>
</geneLocation>
<keyword evidence="2" id="KW-0614">Plasmid</keyword>
<dbReference type="KEGG" id="gsb:GSUB_17620"/>
<organism evidence="2 3">
    <name type="scientific">Geoalkalibacter subterraneus</name>
    <dbReference type="NCBI Taxonomy" id="483547"/>
    <lineage>
        <taxon>Bacteria</taxon>
        <taxon>Pseudomonadati</taxon>
        <taxon>Thermodesulfobacteriota</taxon>
        <taxon>Desulfuromonadia</taxon>
        <taxon>Desulfuromonadales</taxon>
        <taxon>Geoalkalibacteraceae</taxon>
        <taxon>Geoalkalibacter</taxon>
    </lineage>
</organism>
<dbReference type="Pfam" id="PF07238">
    <property type="entry name" value="PilZ"/>
    <property type="match status" value="1"/>
</dbReference>
<evidence type="ECO:0000313" key="3">
    <source>
        <dbReference type="Proteomes" id="UP000035036"/>
    </source>
</evidence>
<feature type="domain" description="PilZ" evidence="1">
    <location>
        <begin position="58"/>
        <end position="168"/>
    </location>
</feature>
<gene>
    <name evidence="2" type="ORF">GSUB_17620</name>
</gene>
<name>A0A0B5FVY0_9BACT</name>
<dbReference type="Proteomes" id="UP000035036">
    <property type="component" value="Plasmid pGSUB1"/>
</dbReference>
<keyword evidence="3" id="KW-1185">Reference proteome</keyword>
<dbReference type="AlphaFoldDB" id="A0A0B5FVY0"/>
<evidence type="ECO:0000313" key="2">
    <source>
        <dbReference type="EMBL" id="AJF08295.1"/>
    </source>
</evidence>
<accession>A0A0B5FVY0</accession>
<proteinExistence type="predicted"/>
<dbReference type="EMBL" id="CP010312">
    <property type="protein sequence ID" value="AJF08295.1"/>
    <property type="molecule type" value="Genomic_DNA"/>
</dbReference>
<dbReference type="SUPFAM" id="SSF141371">
    <property type="entry name" value="PilZ domain-like"/>
    <property type="match status" value="1"/>
</dbReference>
<sequence length="183" mass="21011">MAVVSFRRDVFASYSDGDFRSDTYDICGPAVVMQAAFREKVSDNQILVDIIKAFEYDQKREYFRVNTSFPIQFNISGSDLDFSQEFLKPLGQCLNLSGGGLLFSADARIESSKRVWLDLCLPGKQSEPIGCVARVVRTVKDKEQCWNIAVSFDQIKEADRDEIIQYCFSEHRRHLRLKNEVVF</sequence>
<dbReference type="HOGENOM" id="CLU_1473190_0_0_7"/>
<dbReference type="GO" id="GO:0035438">
    <property type="term" value="F:cyclic-di-GMP binding"/>
    <property type="evidence" value="ECO:0007669"/>
    <property type="project" value="InterPro"/>
</dbReference>
<dbReference type="InterPro" id="IPR009875">
    <property type="entry name" value="PilZ_domain"/>
</dbReference>
<reference evidence="2 3" key="1">
    <citation type="journal article" date="2015" name="Genome Announc.">
        <title>Genomes of Geoalkalibacter ferrihydriticus Z-0531T and Geoalkalibacter subterraneus Red1T, Two Haloalkaliphilic Metal-Reducing Deltaproteobacteria.</title>
        <authorList>
            <person name="Badalamenti J.P."/>
            <person name="Krajmalnik-Brown R."/>
            <person name="Torres C.I."/>
            <person name="Bond D.R."/>
        </authorList>
    </citation>
    <scope>NUCLEOTIDE SEQUENCE [LARGE SCALE GENOMIC DNA]</scope>
    <source>
        <strain evidence="2 3">Red1</strain>
        <plasmid evidence="3">Plasmid pGSUB1</plasmid>
    </source>
</reference>
<dbReference type="Gene3D" id="2.40.10.220">
    <property type="entry name" value="predicted glycosyltransferase like domains"/>
    <property type="match status" value="1"/>
</dbReference>
<evidence type="ECO:0000259" key="1">
    <source>
        <dbReference type="Pfam" id="PF07238"/>
    </source>
</evidence>
<protein>
    <recommendedName>
        <fullName evidence="1">PilZ domain-containing protein</fullName>
    </recommendedName>
</protein>